<feature type="region of interest" description="Disordered" evidence="1">
    <location>
        <begin position="33"/>
        <end position="58"/>
    </location>
</feature>
<dbReference type="Pfam" id="PF11175">
    <property type="entry name" value="DUF2961"/>
    <property type="match status" value="1"/>
</dbReference>
<dbReference type="EMBL" id="SJPQ01000004">
    <property type="protein sequence ID" value="TWT86673.1"/>
    <property type="molecule type" value="Genomic_DNA"/>
</dbReference>
<organism evidence="3 4">
    <name type="scientific">Pseudobythopirellula maris</name>
    <dbReference type="NCBI Taxonomy" id="2527991"/>
    <lineage>
        <taxon>Bacteria</taxon>
        <taxon>Pseudomonadati</taxon>
        <taxon>Planctomycetota</taxon>
        <taxon>Planctomycetia</taxon>
        <taxon>Pirellulales</taxon>
        <taxon>Lacipirellulaceae</taxon>
        <taxon>Pseudobythopirellula</taxon>
    </lineage>
</organism>
<evidence type="ECO:0008006" key="5">
    <source>
        <dbReference type="Google" id="ProtNLM"/>
    </source>
</evidence>
<name>A0A5C5ZJQ3_9BACT</name>
<dbReference type="Proteomes" id="UP000315440">
    <property type="component" value="Unassembled WGS sequence"/>
</dbReference>
<dbReference type="RefSeq" id="WP_146402648.1">
    <property type="nucleotide sequence ID" value="NZ_SJPQ01000004.1"/>
</dbReference>
<dbReference type="InterPro" id="IPR021345">
    <property type="entry name" value="DUF2961"/>
</dbReference>
<proteinExistence type="predicted"/>
<comment type="caution">
    <text evidence="3">The sequence shown here is derived from an EMBL/GenBank/DDBJ whole genome shotgun (WGS) entry which is preliminary data.</text>
</comment>
<evidence type="ECO:0000313" key="4">
    <source>
        <dbReference type="Proteomes" id="UP000315440"/>
    </source>
</evidence>
<evidence type="ECO:0000256" key="1">
    <source>
        <dbReference type="SAM" id="MobiDB-lite"/>
    </source>
</evidence>
<protein>
    <recommendedName>
        <fullName evidence="5">DUF2961 domain-containing protein</fullName>
    </recommendedName>
</protein>
<evidence type="ECO:0000256" key="2">
    <source>
        <dbReference type="SAM" id="SignalP"/>
    </source>
</evidence>
<feature type="chain" id="PRO_5022723882" description="DUF2961 domain-containing protein" evidence="2">
    <location>
        <begin position="24"/>
        <end position="496"/>
    </location>
</feature>
<feature type="signal peptide" evidence="2">
    <location>
        <begin position="1"/>
        <end position="23"/>
    </location>
</feature>
<reference evidence="3 4" key="1">
    <citation type="submission" date="2019-02" db="EMBL/GenBank/DDBJ databases">
        <title>Deep-cultivation of Planctomycetes and their phenomic and genomic characterization uncovers novel biology.</title>
        <authorList>
            <person name="Wiegand S."/>
            <person name="Jogler M."/>
            <person name="Boedeker C."/>
            <person name="Pinto D."/>
            <person name="Vollmers J."/>
            <person name="Rivas-Marin E."/>
            <person name="Kohn T."/>
            <person name="Peeters S.H."/>
            <person name="Heuer A."/>
            <person name="Rast P."/>
            <person name="Oberbeckmann S."/>
            <person name="Bunk B."/>
            <person name="Jeske O."/>
            <person name="Meyerdierks A."/>
            <person name="Storesund J.E."/>
            <person name="Kallscheuer N."/>
            <person name="Luecker S."/>
            <person name="Lage O.M."/>
            <person name="Pohl T."/>
            <person name="Merkel B.J."/>
            <person name="Hornburger P."/>
            <person name="Mueller R.-W."/>
            <person name="Bruemmer F."/>
            <person name="Labrenz M."/>
            <person name="Spormann A.M."/>
            <person name="Op Den Camp H."/>
            <person name="Overmann J."/>
            <person name="Amann R."/>
            <person name="Jetten M.S.M."/>
            <person name="Mascher T."/>
            <person name="Medema M.H."/>
            <person name="Devos D.P."/>
            <person name="Kaster A.-K."/>
            <person name="Ovreas L."/>
            <person name="Rohde M."/>
            <person name="Galperin M.Y."/>
            <person name="Jogler C."/>
        </authorList>
    </citation>
    <scope>NUCLEOTIDE SEQUENCE [LARGE SCALE GENOMIC DNA]</scope>
    <source>
        <strain evidence="3 4">Mal64</strain>
    </source>
</reference>
<keyword evidence="4" id="KW-1185">Reference proteome</keyword>
<dbReference type="OrthoDB" id="2518538at2"/>
<evidence type="ECO:0000313" key="3">
    <source>
        <dbReference type="EMBL" id="TWT86673.1"/>
    </source>
</evidence>
<dbReference type="Gene3D" id="2.60.120.1390">
    <property type="match status" value="1"/>
</dbReference>
<sequence precursor="true">MNLFHRCFLSTALLACASAPLFAQPAGPLGSLERLQPGRSMRSSSSDKWDWRNGNSDNRQIAPGETLVIADLEGPGRIQHIWNTLATEEQGASRLLVVRMYWDGEQEPSVEAPLGDFFVIGHGVNRPMESLPVMVSSEGRSRNCYWPMPFRKSAKVTITNEGKLPVGAFYYYVDWQKLPSLPEETPYFHAQYRQEYPTTEGQDYLIADIEGRGHYVGTVLNVRQRAGGWFGEGDDFFYIDGEEIPSIQGTGTEDYFCDAWGFREFDGPYYGVPIFDHYQPKGLITAYRWHVADPVSFEKSLRMEIEHKGAAFDEEGELRSGYEPRVEDFASVAYWYQLEPHKPFPAFPKAEDRLYRDFKNRFESELYVSSARVSRGDLSAQEGGQWSNNAQLFWRPPVADQSLELPLLIRESGSYKLTLVMSQSWDYGKFEVLLDGESQGEPVDLYSKSLASKKHFLPPLTLEEGEHTLTLRNVGKSDESGGYFLGIDMVIATQAE</sequence>
<gene>
    <name evidence="3" type="ORF">Mal64_35020</name>
</gene>
<dbReference type="Gene3D" id="2.60.120.260">
    <property type="entry name" value="Galactose-binding domain-like"/>
    <property type="match status" value="1"/>
</dbReference>
<dbReference type="AlphaFoldDB" id="A0A5C5ZJQ3"/>
<accession>A0A5C5ZJQ3</accession>
<keyword evidence="2" id="KW-0732">Signal</keyword>